<sequence length="244" mass="27825">MTTADNKCQLVYPPTRSPSTNHQTTLKPKPTKIEVDCTQLESRASTSNLDSSQLSPILQRPLPTLSDDSTEQIPHIQLTVWDEEEEEDDRDLHPVRIFNNPTTWPMARMEEVYTGLNALFARWEPTAPSTVETTVVRFAHNLWLGIYLETATNDNSLVELRDRTIPSAMELLTSILQDLTTTTIFTETANNEWDNDEEPEGQTEFMEGQHMYVIDNKGARLQLAKLDGEWLPREIVSLNLEVRA</sequence>
<feature type="region of interest" description="Disordered" evidence="1">
    <location>
        <begin position="1"/>
        <end position="32"/>
    </location>
</feature>
<dbReference type="AlphaFoldDB" id="A0A0W0FSE0"/>
<reference evidence="2 3" key="1">
    <citation type="submission" date="2015-12" db="EMBL/GenBank/DDBJ databases">
        <title>Draft genome sequence of Moniliophthora roreri, the causal agent of frosty pod rot of cacao.</title>
        <authorList>
            <person name="Aime M.C."/>
            <person name="Diaz-Valderrama J.R."/>
            <person name="Kijpornyongpan T."/>
            <person name="Phillips-Mora W."/>
        </authorList>
    </citation>
    <scope>NUCLEOTIDE SEQUENCE [LARGE SCALE GENOMIC DNA]</scope>
    <source>
        <strain evidence="2 3">MCA 2952</strain>
    </source>
</reference>
<dbReference type="EMBL" id="LATX01001694">
    <property type="protein sequence ID" value="KTB39255.1"/>
    <property type="molecule type" value="Genomic_DNA"/>
</dbReference>
<name>A0A0W0FSE0_MONRR</name>
<gene>
    <name evidence="2" type="ORF">WG66_8172</name>
</gene>
<protein>
    <submittedName>
        <fullName evidence="2">Uncharacterized protein</fullName>
    </submittedName>
</protein>
<evidence type="ECO:0000313" key="3">
    <source>
        <dbReference type="Proteomes" id="UP000054988"/>
    </source>
</evidence>
<dbReference type="Proteomes" id="UP000054988">
    <property type="component" value="Unassembled WGS sequence"/>
</dbReference>
<comment type="caution">
    <text evidence="2">The sequence shown here is derived from an EMBL/GenBank/DDBJ whole genome shotgun (WGS) entry which is preliminary data.</text>
</comment>
<accession>A0A0W0FSE0</accession>
<evidence type="ECO:0000313" key="2">
    <source>
        <dbReference type="EMBL" id="KTB39255.1"/>
    </source>
</evidence>
<proteinExistence type="predicted"/>
<organism evidence="2 3">
    <name type="scientific">Moniliophthora roreri</name>
    <name type="common">Frosty pod rot fungus</name>
    <name type="synonym">Monilia roreri</name>
    <dbReference type="NCBI Taxonomy" id="221103"/>
    <lineage>
        <taxon>Eukaryota</taxon>
        <taxon>Fungi</taxon>
        <taxon>Dikarya</taxon>
        <taxon>Basidiomycota</taxon>
        <taxon>Agaricomycotina</taxon>
        <taxon>Agaricomycetes</taxon>
        <taxon>Agaricomycetidae</taxon>
        <taxon>Agaricales</taxon>
        <taxon>Marasmiineae</taxon>
        <taxon>Marasmiaceae</taxon>
        <taxon>Moniliophthora</taxon>
    </lineage>
</organism>
<evidence type="ECO:0000256" key="1">
    <source>
        <dbReference type="SAM" id="MobiDB-lite"/>
    </source>
</evidence>
<feature type="compositionally biased region" description="Polar residues" evidence="1">
    <location>
        <begin position="17"/>
        <end position="26"/>
    </location>
</feature>